<feature type="compositionally biased region" description="Polar residues" evidence="1">
    <location>
        <begin position="8"/>
        <end position="31"/>
    </location>
</feature>
<comment type="caution">
    <text evidence="2">The sequence shown here is derived from an EMBL/GenBank/DDBJ whole genome shotgun (WGS) entry which is preliminary data.</text>
</comment>
<organism evidence="2 3">
    <name type="scientific">Artemisia annua</name>
    <name type="common">Sweet wormwood</name>
    <dbReference type="NCBI Taxonomy" id="35608"/>
    <lineage>
        <taxon>Eukaryota</taxon>
        <taxon>Viridiplantae</taxon>
        <taxon>Streptophyta</taxon>
        <taxon>Embryophyta</taxon>
        <taxon>Tracheophyta</taxon>
        <taxon>Spermatophyta</taxon>
        <taxon>Magnoliopsida</taxon>
        <taxon>eudicotyledons</taxon>
        <taxon>Gunneridae</taxon>
        <taxon>Pentapetalae</taxon>
        <taxon>asterids</taxon>
        <taxon>campanulids</taxon>
        <taxon>Asterales</taxon>
        <taxon>Asteraceae</taxon>
        <taxon>Asteroideae</taxon>
        <taxon>Anthemideae</taxon>
        <taxon>Artemisiinae</taxon>
        <taxon>Artemisia</taxon>
    </lineage>
</organism>
<protein>
    <submittedName>
        <fullName evidence="2">Ancestral coatomer element 1, Sec16/Sec31</fullName>
    </submittedName>
</protein>
<proteinExistence type="predicted"/>
<evidence type="ECO:0000313" key="2">
    <source>
        <dbReference type="EMBL" id="PWA53105.1"/>
    </source>
</evidence>
<dbReference type="EMBL" id="PKPP01007540">
    <property type="protein sequence ID" value="PWA53105.1"/>
    <property type="molecule type" value="Genomic_DNA"/>
</dbReference>
<evidence type="ECO:0000313" key="3">
    <source>
        <dbReference type="Proteomes" id="UP000245207"/>
    </source>
</evidence>
<reference evidence="2 3" key="1">
    <citation type="journal article" date="2018" name="Mol. Plant">
        <title>The genome of Artemisia annua provides insight into the evolution of Asteraceae family and artemisinin biosynthesis.</title>
        <authorList>
            <person name="Shen Q."/>
            <person name="Zhang L."/>
            <person name="Liao Z."/>
            <person name="Wang S."/>
            <person name="Yan T."/>
            <person name="Shi P."/>
            <person name="Liu M."/>
            <person name="Fu X."/>
            <person name="Pan Q."/>
            <person name="Wang Y."/>
            <person name="Lv Z."/>
            <person name="Lu X."/>
            <person name="Zhang F."/>
            <person name="Jiang W."/>
            <person name="Ma Y."/>
            <person name="Chen M."/>
            <person name="Hao X."/>
            <person name="Li L."/>
            <person name="Tang Y."/>
            <person name="Lv G."/>
            <person name="Zhou Y."/>
            <person name="Sun X."/>
            <person name="Brodelius P.E."/>
            <person name="Rose J.K.C."/>
            <person name="Tang K."/>
        </authorList>
    </citation>
    <scope>NUCLEOTIDE SEQUENCE [LARGE SCALE GENOMIC DNA]</scope>
    <source>
        <strain evidence="3">cv. Huhao1</strain>
        <tissue evidence="2">Leaf</tissue>
    </source>
</reference>
<dbReference type="AlphaFoldDB" id="A0A2U1LVR9"/>
<gene>
    <name evidence="2" type="ORF">CTI12_AA447930</name>
</gene>
<keyword evidence="3" id="KW-1185">Reference proteome</keyword>
<name>A0A2U1LVR9_ARTAN</name>
<feature type="region of interest" description="Disordered" evidence="1">
    <location>
        <begin position="58"/>
        <end position="78"/>
    </location>
</feature>
<accession>A0A2U1LVR9</accession>
<sequence>MGKDDESSSFQQTVQTGHQMSYRSTAWSSSARHPPHALVTFDFGRKFSVMKDASALGEKLHSGKRNRREGSWPPKFDGRNGLQDIAAEILNSPSGKQKKPQKKTFNELDLEDKNLELKLDCGLMVVLLHIVRCSS</sequence>
<dbReference type="Proteomes" id="UP000245207">
    <property type="component" value="Unassembled WGS sequence"/>
</dbReference>
<feature type="region of interest" description="Disordered" evidence="1">
    <location>
        <begin position="1"/>
        <end position="32"/>
    </location>
</feature>
<evidence type="ECO:0000256" key="1">
    <source>
        <dbReference type="SAM" id="MobiDB-lite"/>
    </source>
</evidence>